<evidence type="ECO:0000259" key="6">
    <source>
        <dbReference type="SMART" id="SM00237"/>
    </source>
</evidence>
<name>A0ABY9TGF3_9GAMM</name>
<accession>A0ABY9TGF3</accession>
<evidence type="ECO:0000256" key="5">
    <source>
        <dbReference type="SAM" id="SignalP"/>
    </source>
</evidence>
<keyword evidence="1 5" id="KW-0732">Signal</keyword>
<dbReference type="InterPro" id="IPR051171">
    <property type="entry name" value="CaCA"/>
</dbReference>
<dbReference type="RefSeq" id="WP_348386512.1">
    <property type="nucleotide sequence ID" value="NZ_CP134146.1"/>
</dbReference>
<evidence type="ECO:0000256" key="4">
    <source>
        <dbReference type="ARBA" id="ARBA00023065"/>
    </source>
</evidence>
<keyword evidence="2" id="KW-0677">Repeat</keyword>
<reference evidence="8" key="1">
    <citation type="submission" date="2023-09" db="EMBL/GenBank/DDBJ databases">
        <authorList>
            <person name="Zhang C."/>
        </authorList>
    </citation>
    <scope>NUCLEOTIDE SEQUENCE [LARGE SCALE GENOMIC DNA]</scope>
    <source>
        <strain evidence="8">SQ345</strain>
    </source>
</reference>
<dbReference type="PANTHER" id="PTHR11878:SF65">
    <property type="entry name" value="NA_CA-EXCHANGE PROTEIN, ISOFORM G"/>
    <property type="match status" value="1"/>
</dbReference>
<keyword evidence="4" id="KW-0406">Ion transport</keyword>
<dbReference type="NCBIfam" id="TIGR03501">
    <property type="entry name" value="GlyGly_CTERM"/>
    <property type="match status" value="1"/>
</dbReference>
<evidence type="ECO:0000256" key="2">
    <source>
        <dbReference type="ARBA" id="ARBA00022737"/>
    </source>
</evidence>
<dbReference type="Pfam" id="PF03160">
    <property type="entry name" value="Calx-beta"/>
    <property type="match status" value="1"/>
</dbReference>
<dbReference type="InterPro" id="IPR038081">
    <property type="entry name" value="CalX-like_sf"/>
</dbReference>
<feature type="signal peptide" evidence="5">
    <location>
        <begin position="1"/>
        <end position="24"/>
    </location>
</feature>
<dbReference type="InterPro" id="IPR003644">
    <property type="entry name" value="Calx_beta"/>
</dbReference>
<feature type="chain" id="PRO_5046055731" evidence="5">
    <location>
        <begin position="25"/>
        <end position="820"/>
    </location>
</feature>
<feature type="domain" description="Calx-beta" evidence="6">
    <location>
        <begin position="561"/>
        <end position="663"/>
    </location>
</feature>
<keyword evidence="3" id="KW-0106">Calcium</keyword>
<dbReference type="EMBL" id="CP134146">
    <property type="protein sequence ID" value="WNC67348.1"/>
    <property type="molecule type" value="Genomic_DNA"/>
</dbReference>
<evidence type="ECO:0000313" key="8">
    <source>
        <dbReference type="Proteomes" id="UP001248581"/>
    </source>
</evidence>
<keyword evidence="4" id="KW-0813">Transport</keyword>
<keyword evidence="8" id="KW-1185">Reference proteome</keyword>
<sequence length="820" mass="90066">MKYTNLTAVALSVLLAYQPNIVLAETEQSDDIISPAFEYSDLGHSEVDNFSSFQGDMQSPLEQAEGEQTENTTAAFELLDLTGQFFTDHVAQGAGSLTFSVDDVAFEFNTRIEYHYGLLHLYGENSNGDWLRLIKGSANSWFGDVTNGHESFTVMATAELGGSAWFNSAFLHPKKGEILIEGELPTIATKDNSTVLDVGYAHTITLEGRYKRLGTRASILYFHYQMQDILDNSGSGYYLNPLFIERQDGRFFEDESKVKDTYLANGFSWMYGDLDGAETMREYIKDFGADYTSMLVNSSVSWLCGTARNEFTIDDIGEKVHFIDEEDRDDVVYGSLVSGVRHQCRNLSISRWFFAHNFVRPTRSNYENNLMLPANRRTDYGGVTDYAYASKCGGHATLFNVRYDANDVETLPLPLVSSPDISYKGDVCGDEKNNNRRALLEMLPSIADNANAPVATADVKFKSVVYITSEANNGIVTLIREGDLTEQASVEVAIITKGDVNSAVEKVDFIPEFKRAEFAPGESEAIVEIRIKDNDVYRESAIIDLSLNFPKRLNVVGTTTAQLIIQDNDSAKPGTFNFAQSAVIVDESAGVAEIKLLRSGDFEGSQMIKYSLIDGSAKSESDFEGTDGHVVFAEGETEKVISVTLISDNYPNLTDRTFSIQLDTEVSGDVQTVQVTIGDDDQATGVVAVATESLDVDHNASNISIKLTRDDASKGEILVNYKTVDGTAIAGTHYVATNASVMFAAGETEKTITVKKIRVADASEALNFTVELSSNKLSGAKVVSVNLLPAVEREEESTGGSLGFLALLLMAYTGYRRKYR</sequence>
<dbReference type="SUPFAM" id="SSF141072">
    <property type="entry name" value="CalX-like"/>
    <property type="match status" value="3"/>
</dbReference>
<dbReference type="PANTHER" id="PTHR11878">
    <property type="entry name" value="SODIUM/CALCIUM EXCHANGER"/>
    <property type="match status" value="1"/>
</dbReference>
<dbReference type="Gene3D" id="2.60.40.2030">
    <property type="match status" value="3"/>
</dbReference>
<evidence type="ECO:0000256" key="1">
    <source>
        <dbReference type="ARBA" id="ARBA00022729"/>
    </source>
</evidence>
<organism evidence="7 8">
    <name type="scientific">Thalassotalea nanhaiensis</name>
    <dbReference type="NCBI Taxonomy" id="3065648"/>
    <lineage>
        <taxon>Bacteria</taxon>
        <taxon>Pseudomonadati</taxon>
        <taxon>Pseudomonadota</taxon>
        <taxon>Gammaproteobacteria</taxon>
        <taxon>Alteromonadales</taxon>
        <taxon>Colwelliaceae</taxon>
        <taxon>Thalassotalea</taxon>
    </lineage>
</organism>
<feature type="domain" description="Calx-beta" evidence="6">
    <location>
        <begin position="673"/>
        <end position="773"/>
    </location>
</feature>
<evidence type="ECO:0000313" key="7">
    <source>
        <dbReference type="EMBL" id="WNC67348.1"/>
    </source>
</evidence>
<evidence type="ECO:0000256" key="3">
    <source>
        <dbReference type="ARBA" id="ARBA00022837"/>
    </source>
</evidence>
<dbReference type="InterPro" id="IPR020008">
    <property type="entry name" value="GlyGly_CTERM"/>
</dbReference>
<proteinExistence type="predicted"/>
<dbReference type="Proteomes" id="UP001248581">
    <property type="component" value="Chromosome"/>
</dbReference>
<dbReference type="SMART" id="SM00237">
    <property type="entry name" value="Calx_beta"/>
    <property type="match status" value="2"/>
</dbReference>
<protein>
    <submittedName>
        <fullName evidence="7">Calx-beta domain-containing protein</fullName>
    </submittedName>
</protein>
<gene>
    <name evidence="7" type="ORF">RI845_12560</name>
</gene>